<dbReference type="PANTHER" id="PTHR30457:SF0">
    <property type="entry name" value="PHOSPHATASE, PUTATIVE (AFU_ORTHOLOGUE AFUA_4G01070)-RELATED"/>
    <property type="match status" value="1"/>
</dbReference>
<dbReference type="NCBIfam" id="TIGR00087">
    <property type="entry name" value="surE"/>
    <property type="match status" value="1"/>
</dbReference>
<dbReference type="EC" id="3.1.3.5" evidence="3"/>
<dbReference type="eggNOG" id="COG0496">
    <property type="taxonomic scope" value="Bacteria"/>
</dbReference>
<dbReference type="OrthoDB" id="9780815at2"/>
<dbReference type="GO" id="GO:0046872">
    <property type="term" value="F:metal ion binding"/>
    <property type="evidence" value="ECO:0007669"/>
    <property type="project" value="UniProtKB-KW"/>
</dbReference>
<dbReference type="EMBL" id="DS989841">
    <property type="protein sequence ID" value="EDX78801.1"/>
    <property type="molecule type" value="Genomic_DNA"/>
</dbReference>
<evidence type="ECO:0000256" key="5">
    <source>
        <dbReference type="ARBA" id="ARBA00022801"/>
    </source>
</evidence>
<keyword evidence="5 7" id="KW-0378">Hydrolase</keyword>
<dbReference type="SUPFAM" id="SSF64167">
    <property type="entry name" value="SurE-like"/>
    <property type="match status" value="1"/>
</dbReference>
<evidence type="ECO:0000256" key="2">
    <source>
        <dbReference type="ARBA" id="ARBA00011062"/>
    </source>
</evidence>
<dbReference type="InterPro" id="IPR002828">
    <property type="entry name" value="SurE-like_Pase/nucleotidase"/>
</dbReference>
<dbReference type="Proteomes" id="UP000003835">
    <property type="component" value="Unassembled WGS sequence"/>
</dbReference>
<proteinExistence type="inferred from homology"/>
<dbReference type="HOGENOM" id="CLU_045192_1_2_3"/>
<organism evidence="7 8">
    <name type="scientific">Coleofasciculus chthonoplastes PCC 7420</name>
    <dbReference type="NCBI Taxonomy" id="118168"/>
    <lineage>
        <taxon>Bacteria</taxon>
        <taxon>Bacillati</taxon>
        <taxon>Cyanobacteriota</taxon>
        <taxon>Cyanophyceae</taxon>
        <taxon>Coleofasciculales</taxon>
        <taxon>Coleofasciculaceae</taxon>
        <taxon>Coleofasciculus</taxon>
    </lineage>
</organism>
<keyword evidence="8" id="KW-1185">Reference proteome</keyword>
<accession>B4VHI8</accession>
<protein>
    <recommendedName>
        <fullName evidence="3">5'-nucleotidase</fullName>
        <ecNumber evidence="3">3.1.3.5</ecNumber>
    </recommendedName>
</protein>
<evidence type="ECO:0000256" key="1">
    <source>
        <dbReference type="ARBA" id="ARBA00000815"/>
    </source>
</evidence>
<dbReference type="NCBIfam" id="NF001493">
    <property type="entry name" value="PRK00346.2-3"/>
    <property type="match status" value="1"/>
</dbReference>
<evidence type="ECO:0000256" key="3">
    <source>
        <dbReference type="ARBA" id="ARBA00012643"/>
    </source>
</evidence>
<feature type="domain" description="Survival protein SurE-like phosphatase/nucleotidase" evidence="6">
    <location>
        <begin position="4"/>
        <end position="166"/>
    </location>
</feature>
<evidence type="ECO:0000256" key="4">
    <source>
        <dbReference type="ARBA" id="ARBA00022723"/>
    </source>
</evidence>
<gene>
    <name evidence="7" type="ORF">MC7420_7454</name>
</gene>
<keyword evidence="4" id="KW-0479">Metal-binding</keyword>
<name>B4VHI8_9CYAN</name>
<evidence type="ECO:0000313" key="7">
    <source>
        <dbReference type="EMBL" id="EDX78801.1"/>
    </source>
</evidence>
<dbReference type="GO" id="GO:0008253">
    <property type="term" value="F:5'-nucleotidase activity"/>
    <property type="evidence" value="ECO:0007669"/>
    <property type="project" value="UniProtKB-EC"/>
</dbReference>
<dbReference type="InterPro" id="IPR036523">
    <property type="entry name" value="SurE-like_sf"/>
</dbReference>
<dbReference type="STRING" id="118168.MC7420_7454"/>
<evidence type="ECO:0000259" key="6">
    <source>
        <dbReference type="Pfam" id="PF01975"/>
    </source>
</evidence>
<dbReference type="Pfam" id="PF01975">
    <property type="entry name" value="SurE"/>
    <property type="match status" value="1"/>
</dbReference>
<dbReference type="Gene3D" id="3.40.1210.10">
    <property type="entry name" value="Survival protein SurE-like phosphatase/nucleotidase"/>
    <property type="match status" value="1"/>
</dbReference>
<sequence>MTLILTNDDGIDAPGIQALQQAVKGKSVIVAPQTHLSGCSHQVTTHQPIHVQQRSEFAYAVAGTPVDCTRLALTQLVQNPQWVLSGINAGGNLGVDIHISGTVAAVREAAILGIPGIAISHWIKRPLVIDWQVASRWTTRVLGELFQRPTHPGMFWNVNLPHLEPGSPEPDIVFCKPSIQPLPVNYVVEGDHYYYKGEYAKRDRAPSTDVDICFGGSIAVTLLSL</sequence>
<dbReference type="PANTHER" id="PTHR30457">
    <property type="entry name" value="5'-NUCLEOTIDASE SURE"/>
    <property type="match status" value="1"/>
</dbReference>
<comment type="similarity">
    <text evidence="2">Belongs to the SurE nucleotidase family.</text>
</comment>
<comment type="catalytic activity">
    <reaction evidence="1">
        <text>a ribonucleoside 5'-phosphate + H2O = a ribonucleoside + phosphate</text>
        <dbReference type="Rhea" id="RHEA:12484"/>
        <dbReference type="ChEBI" id="CHEBI:15377"/>
        <dbReference type="ChEBI" id="CHEBI:18254"/>
        <dbReference type="ChEBI" id="CHEBI:43474"/>
        <dbReference type="ChEBI" id="CHEBI:58043"/>
        <dbReference type="EC" id="3.1.3.5"/>
    </reaction>
</comment>
<reference evidence="7 8" key="1">
    <citation type="submission" date="2008-07" db="EMBL/GenBank/DDBJ databases">
        <authorList>
            <person name="Tandeau de Marsac N."/>
            <person name="Ferriera S."/>
            <person name="Johnson J."/>
            <person name="Kravitz S."/>
            <person name="Beeson K."/>
            <person name="Sutton G."/>
            <person name="Rogers Y.-H."/>
            <person name="Friedman R."/>
            <person name="Frazier M."/>
            <person name="Venter J.C."/>
        </authorList>
    </citation>
    <scope>NUCLEOTIDE SEQUENCE [LARGE SCALE GENOMIC DNA]</scope>
    <source>
        <strain evidence="7 8">PCC 7420</strain>
    </source>
</reference>
<evidence type="ECO:0000313" key="8">
    <source>
        <dbReference type="Proteomes" id="UP000003835"/>
    </source>
</evidence>
<dbReference type="InterPro" id="IPR030048">
    <property type="entry name" value="SurE"/>
</dbReference>
<dbReference type="RefSeq" id="WP_006098278.1">
    <property type="nucleotide sequence ID" value="NZ_DS989841.1"/>
</dbReference>
<dbReference type="AlphaFoldDB" id="B4VHI8"/>